<organism evidence="1 2">
    <name type="scientific">Prevotella multiformis DSM 16608</name>
    <dbReference type="NCBI Taxonomy" id="888743"/>
    <lineage>
        <taxon>Bacteria</taxon>
        <taxon>Pseudomonadati</taxon>
        <taxon>Bacteroidota</taxon>
        <taxon>Bacteroidia</taxon>
        <taxon>Bacteroidales</taxon>
        <taxon>Prevotellaceae</taxon>
        <taxon>Prevotella</taxon>
    </lineage>
</organism>
<accession>F0F6H8</accession>
<name>F0F6H8_9BACT</name>
<dbReference type="STRING" id="888743.HMPREF9141_1200"/>
<keyword evidence="2" id="KW-1185">Reference proteome</keyword>
<sequence length="50" mass="5924">MRKTGCPDRQKRPPYRGCLHTFRRRIFRAAPCQMPGTPYPLHAQQKQLTK</sequence>
<dbReference type="HOGENOM" id="CLU_3121229_0_0_10"/>
<proteinExistence type="predicted"/>
<protein>
    <submittedName>
        <fullName evidence="1">Uncharacterized protein</fullName>
    </submittedName>
</protein>
<dbReference type="AlphaFoldDB" id="F0F6H8"/>
<gene>
    <name evidence="1" type="ORF">HMPREF9141_1200</name>
</gene>
<comment type="caution">
    <text evidence="1">The sequence shown here is derived from an EMBL/GenBank/DDBJ whole genome shotgun (WGS) entry which is preliminary data.</text>
</comment>
<evidence type="ECO:0000313" key="2">
    <source>
        <dbReference type="Proteomes" id="UP000005697"/>
    </source>
</evidence>
<dbReference type="EMBL" id="AEWX01000017">
    <property type="protein sequence ID" value="EGC20260.1"/>
    <property type="molecule type" value="Genomic_DNA"/>
</dbReference>
<reference evidence="1 2" key="1">
    <citation type="submission" date="2011-01" db="EMBL/GenBank/DDBJ databases">
        <authorList>
            <person name="Muzny D."/>
            <person name="Qin X."/>
            <person name="Deng J."/>
            <person name="Jiang H."/>
            <person name="Liu Y."/>
            <person name="Qu J."/>
            <person name="Song X.-Z."/>
            <person name="Zhang L."/>
            <person name="Thornton R."/>
            <person name="Coyle M."/>
            <person name="Francisco L."/>
            <person name="Jackson L."/>
            <person name="Javaid M."/>
            <person name="Korchina V."/>
            <person name="Kovar C."/>
            <person name="Mata R."/>
            <person name="Mathew T."/>
            <person name="Ngo R."/>
            <person name="Nguyen L."/>
            <person name="Nguyen N."/>
            <person name="Okwuonu G."/>
            <person name="Ongeri F."/>
            <person name="Pham C."/>
            <person name="Simmons D."/>
            <person name="Wilczek-Boney K."/>
            <person name="Hale W."/>
            <person name="Jakkamsetti A."/>
            <person name="Pham P."/>
            <person name="Ruth R."/>
            <person name="San Lucas F."/>
            <person name="Warren J."/>
            <person name="Zhang J."/>
            <person name="Zhao Z."/>
            <person name="Zhou C."/>
            <person name="Zhu D."/>
            <person name="Lee S."/>
            <person name="Bess C."/>
            <person name="Blankenburg K."/>
            <person name="Forbes L."/>
            <person name="Fu Q."/>
            <person name="Gubbala S."/>
            <person name="Hirani K."/>
            <person name="Jayaseelan J.C."/>
            <person name="Lara F."/>
            <person name="Munidasa M."/>
            <person name="Palculict T."/>
            <person name="Patil S."/>
            <person name="Pu L.-L."/>
            <person name="Saada N."/>
            <person name="Tang L."/>
            <person name="Weissenberger G."/>
            <person name="Zhu Y."/>
            <person name="Hemphill L."/>
            <person name="Shang Y."/>
            <person name="Youmans B."/>
            <person name="Ayvaz T."/>
            <person name="Ross M."/>
            <person name="Santibanez J."/>
            <person name="Aqrawi P."/>
            <person name="Gross S."/>
            <person name="Joshi V."/>
            <person name="Fowler G."/>
            <person name="Nazareth L."/>
            <person name="Reid J."/>
            <person name="Worley K."/>
            <person name="Petrosino J."/>
            <person name="Highlander S."/>
            <person name="Gibbs R."/>
        </authorList>
    </citation>
    <scope>NUCLEOTIDE SEQUENCE [LARGE SCALE GENOMIC DNA]</scope>
    <source>
        <strain evidence="1 2">DSM 16608</strain>
    </source>
</reference>
<evidence type="ECO:0000313" key="1">
    <source>
        <dbReference type="EMBL" id="EGC20260.1"/>
    </source>
</evidence>
<dbReference type="Proteomes" id="UP000005697">
    <property type="component" value="Unassembled WGS sequence"/>
</dbReference>